<dbReference type="Proteomes" id="UP000824083">
    <property type="component" value="Unassembled WGS sequence"/>
</dbReference>
<proteinExistence type="predicted"/>
<keyword evidence="1" id="KW-0175">Coiled coil</keyword>
<sequence length="76" mass="8707">MQEKLELLADRIRALIQEVNDLRAQNEQLQALLTQKENEAGLTKAETQEAIERLDALIRSIEKAQQTVSDDQPMNF</sequence>
<name>A0A9D1IHV0_9BURK</name>
<reference evidence="2" key="2">
    <citation type="journal article" date="2021" name="PeerJ">
        <title>Extensive microbial diversity within the chicken gut microbiome revealed by metagenomics and culture.</title>
        <authorList>
            <person name="Gilroy R."/>
            <person name="Ravi A."/>
            <person name="Getino M."/>
            <person name="Pursley I."/>
            <person name="Horton D.L."/>
            <person name="Alikhan N.F."/>
            <person name="Baker D."/>
            <person name="Gharbi K."/>
            <person name="Hall N."/>
            <person name="Watson M."/>
            <person name="Adriaenssens E.M."/>
            <person name="Foster-Nyarko E."/>
            <person name="Jarju S."/>
            <person name="Secka A."/>
            <person name="Antonio M."/>
            <person name="Oren A."/>
            <person name="Chaudhuri R.R."/>
            <person name="La Ragione R."/>
            <person name="Hildebrand F."/>
            <person name="Pallen M.J."/>
        </authorList>
    </citation>
    <scope>NUCLEOTIDE SEQUENCE</scope>
    <source>
        <strain evidence="2">7463</strain>
    </source>
</reference>
<feature type="coiled-coil region" evidence="1">
    <location>
        <begin position="5"/>
        <end position="67"/>
    </location>
</feature>
<evidence type="ECO:0000313" key="2">
    <source>
        <dbReference type="EMBL" id="HIU37598.1"/>
    </source>
</evidence>
<evidence type="ECO:0000313" key="3">
    <source>
        <dbReference type="Proteomes" id="UP000824083"/>
    </source>
</evidence>
<accession>A0A9D1IHV0</accession>
<protein>
    <recommendedName>
        <fullName evidence="4">DUF904 domain-containing protein</fullName>
    </recommendedName>
</protein>
<gene>
    <name evidence="2" type="ORF">IAC56_04930</name>
</gene>
<evidence type="ECO:0008006" key="4">
    <source>
        <dbReference type="Google" id="ProtNLM"/>
    </source>
</evidence>
<evidence type="ECO:0000256" key="1">
    <source>
        <dbReference type="SAM" id="Coils"/>
    </source>
</evidence>
<reference evidence="2" key="1">
    <citation type="submission" date="2020-10" db="EMBL/GenBank/DDBJ databases">
        <authorList>
            <person name="Gilroy R."/>
        </authorList>
    </citation>
    <scope>NUCLEOTIDE SEQUENCE</scope>
    <source>
        <strain evidence="2">7463</strain>
    </source>
</reference>
<dbReference type="AlphaFoldDB" id="A0A9D1IHV0"/>
<comment type="caution">
    <text evidence="2">The sequence shown here is derived from an EMBL/GenBank/DDBJ whole genome shotgun (WGS) entry which is preliminary data.</text>
</comment>
<dbReference type="EMBL" id="DVMY01000080">
    <property type="protein sequence ID" value="HIU37598.1"/>
    <property type="molecule type" value="Genomic_DNA"/>
</dbReference>
<organism evidence="2 3">
    <name type="scientific">Candidatus Aphodousia faecigallinarum</name>
    <dbReference type="NCBI Taxonomy" id="2840677"/>
    <lineage>
        <taxon>Bacteria</taxon>
        <taxon>Pseudomonadati</taxon>
        <taxon>Pseudomonadota</taxon>
        <taxon>Betaproteobacteria</taxon>
        <taxon>Burkholderiales</taxon>
        <taxon>Sutterellaceae</taxon>
        <taxon>Sutterellaceae incertae sedis</taxon>
        <taxon>Candidatus Aphodousia</taxon>
    </lineage>
</organism>